<reference evidence="1 2" key="1">
    <citation type="submission" date="2017-09" db="EMBL/GenBank/DDBJ databases">
        <authorList>
            <consortium name="International Durum Wheat Genome Sequencing Consortium (IDWGSC)"/>
            <person name="Milanesi L."/>
        </authorList>
    </citation>
    <scope>NUCLEOTIDE SEQUENCE [LARGE SCALE GENOMIC DNA]</scope>
    <source>
        <strain evidence="2">cv. Svevo</strain>
    </source>
</reference>
<accession>A0A9R0SAX4</accession>
<keyword evidence="2" id="KW-1185">Reference proteome</keyword>
<proteinExistence type="predicted"/>
<dbReference type="AlphaFoldDB" id="A0A9R0SAX4"/>
<protein>
    <submittedName>
        <fullName evidence="1">Uncharacterized protein</fullName>
    </submittedName>
</protein>
<name>A0A9R0SAX4_TRITD</name>
<gene>
    <name evidence="1" type="ORF">TRITD_4Av1G075650</name>
</gene>
<dbReference type="Gramene" id="TRITD4Av1G075650.8">
    <property type="protein sequence ID" value="TRITD4Av1G075650.8"/>
    <property type="gene ID" value="TRITD4Av1G075650"/>
</dbReference>
<dbReference type="EMBL" id="LT934117">
    <property type="protein sequence ID" value="VAH90838.1"/>
    <property type="molecule type" value="Genomic_DNA"/>
</dbReference>
<evidence type="ECO:0000313" key="1">
    <source>
        <dbReference type="EMBL" id="VAH90838.1"/>
    </source>
</evidence>
<organism evidence="1 2">
    <name type="scientific">Triticum turgidum subsp. durum</name>
    <name type="common">Durum wheat</name>
    <name type="synonym">Triticum durum</name>
    <dbReference type="NCBI Taxonomy" id="4567"/>
    <lineage>
        <taxon>Eukaryota</taxon>
        <taxon>Viridiplantae</taxon>
        <taxon>Streptophyta</taxon>
        <taxon>Embryophyta</taxon>
        <taxon>Tracheophyta</taxon>
        <taxon>Spermatophyta</taxon>
        <taxon>Magnoliopsida</taxon>
        <taxon>Liliopsida</taxon>
        <taxon>Poales</taxon>
        <taxon>Poaceae</taxon>
        <taxon>BOP clade</taxon>
        <taxon>Pooideae</taxon>
        <taxon>Triticodae</taxon>
        <taxon>Triticeae</taxon>
        <taxon>Triticinae</taxon>
        <taxon>Triticum</taxon>
    </lineage>
</organism>
<dbReference type="Proteomes" id="UP000324705">
    <property type="component" value="Chromosome 4A"/>
</dbReference>
<evidence type="ECO:0000313" key="2">
    <source>
        <dbReference type="Proteomes" id="UP000324705"/>
    </source>
</evidence>
<sequence length="121" mass="13650">MGANVDKKRILGNLERRNSDVIPRQRSAEAIVSDIISSHFPKKMCLEHLMLHYLRGRVLLQVQVSMSPEMMDIAKKAEEEIMKVDASICQVSVQLRLGQRIEQLQLAASKSGANDLHAEKQ</sequence>